<dbReference type="RefSeq" id="WP_104142117.1">
    <property type="nucleotide sequence ID" value="NZ_PREU01000001.1"/>
</dbReference>
<keyword evidence="4" id="KW-1134">Transmembrane beta strand</keyword>
<dbReference type="Proteomes" id="UP000239990">
    <property type="component" value="Unassembled WGS sequence"/>
</dbReference>
<evidence type="ECO:0000256" key="1">
    <source>
        <dbReference type="ARBA" id="ARBA00004571"/>
    </source>
</evidence>
<comment type="caution">
    <text evidence="13">The sequence shown here is derived from an EMBL/GenBank/DDBJ whole genome shotgun (WGS) entry which is preliminary data.</text>
</comment>
<dbReference type="InterPro" id="IPR023614">
    <property type="entry name" value="Porin_dom_sf"/>
</dbReference>
<organism evidence="13 14">
    <name type="scientific">Achromobacter spanius</name>
    <dbReference type="NCBI Taxonomy" id="217203"/>
    <lineage>
        <taxon>Bacteria</taxon>
        <taxon>Pseudomonadati</taxon>
        <taxon>Pseudomonadota</taxon>
        <taxon>Betaproteobacteria</taxon>
        <taxon>Burkholderiales</taxon>
        <taxon>Alcaligenaceae</taxon>
        <taxon>Achromobacter</taxon>
    </lineage>
</organism>
<keyword evidence="10" id="KW-0998">Cell outer membrane</keyword>
<protein>
    <submittedName>
        <fullName evidence="13">Porin</fullName>
    </submittedName>
</protein>
<keyword evidence="8" id="KW-0626">Porin</keyword>
<dbReference type="PANTHER" id="PTHR34501">
    <property type="entry name" value="PROTEIN YDDL-RELATED"/>
    <property type="match status" value="1"/>
</dbReference>
<dbReference type="EMBL" id="PREU01000001">
    <property type="protein sequence ID" value="PPA78160.1"/>
    <property type="molecule type" value="Genomic_DNA"/>
</dbReference>
<proteinExistence type="predicted"/>
<dbReference type="GO" id="GO:0006811">
    <property type="term" value="P:monoatomic ion transport"/>
    <property type="evidence" value="ECO:0007669"/>
    <property type="project" value="UniProtKB-KW"/>
</dbReference>
<feature type="chain" id="PRO_5015689869" evidence="11">
    <location>
        <begin position="22"/>
        <end position="360"/>
    </location>
</feature>
<comment type="subcellular location">
    <subcellularLocation>
        <location evidence="1">Cell outer membrane</location>
        <topology evidence="1">Multi-pass membrane protein</topology>
    </subcellularLocation>
</comment>
<keyword evidence="9" id="KW-0472">Membrane</keyword>
<reference evidence="13 14" key="1">
    <citation type="submission" date="2018-02" db="EMBL/GenBank/DDBJ databases">
        <title>Draft Genome of Achromobacter spanius stain 6.</title>
        <authorList>
            <person name="Gunasekera T.S."/>
            <person name="Radwan O."/>
            <person name="Ruiz O.N."/>
        </authorList>
    </citation>
    <scope>NUCLEOTIDE SEQUENCE [LARGE SCALE GENOMIC DNA]</scope>
    <source>
        <strain evidence="13 14">6</strain>
    </source>
</reference>
<feature type="signal peptide" evidence="11">
    <location>
        <begin position="1"/>
        <end position="21"/>
    </location>
</feature>
<evidence type="ECO:0000256" key="8">
    <source>
        <dbReference type="ARBA" id="ARBA00023114"/>
    </source>
</evidence>
<evidence type="ECO:0000256" key="9">
    <source>
        <dbReference type="ARBA" id="ARBA00023136"/>
    </source>
</evidence>
<evidence type="ECO:0000256" key="4">
    <source>
        <dbReference type="ARBA" id="ARBA00022452"/>
    </source>
</evidence>
<dbReference type="Gene3D" id="2.40.160.10">
    <property type="entry name" value="Porin"/>
    <property type="match status" value="1"/>
</dbReference>
<evidence type="ECO:0000313" key="14">
    <source>
        <dbReference type="Proteomes" id="UP000239990"/>
    </source>
</evidence>
<dbReference type="GO" id="GO:0009279">
    <property type="term" value="C:cell outer membrane"/>
    <property type="evidence" value="ECO:0007669"/>
    <property type="project" value="UniProtKB-SubCell"/>
</dbReference>
<sequence length="360" mass="38885">MKCYAKPLAACLLAVAAPVCAQSSVKLYGRLNTALESSWISGGPEPGSAARMTNNRSVFGLRGTEWLGDGTSAIFQIESGIALNTGQGQIASRNTRVGFDGPYGTLFLGNWHTPYTEATLAYDPYYATTAGYMALLGNGSAASTGNVENTSSFDRRQNNSLQYRTSSWQGLSGGFAWGLPQEKMTTPRYPQLFSWSGSYDRGGLNLALAYELHRNYQAANTHDDAFKMGLSYQFPTTRVAVVYERLRYRTASGSLTRDGYYVSIVQALGRGSLRAALGVASNGRGASTQTVGFVRSGSDTGAAQWTVGYDYPLSPRTALYGYYSRISNRARADYDFAINSLGVTQGTSPQTLAIGLRHNF</sequence>
<comment type="subunit">
    <text evidence="2">Homotrimer.</text>
</comment>
<dbReference type="CDD" id="cd00342">
    <property type="entry name" value="gram_neg_porins"/>
    <property type="match status" value="1"/>
</dbReference>
<dbReference type="AlphaFoldDB" id="A0A2S5GYL9"/>
<dbReference type="OrthoDB" id="5293374at2"/>
<dbReference type="GO" id="GO:0046930">
    <property type="term" value="C:pore complex"/>
    <property type="evidence" value="ECO:0007669"/>
    <property type="project" value="UniProtKB-KW"/>
</dbReference>
<evidence type="ECO:0000256" key="3">
    <source>
        <dbReference type="ARBA" id="ARBA00022448"/>
    </source>
</evidence>
<evidence type="ECO:0000256" key="11">
    <source>
        <dbReference type="SAM" id="SignalP"/>
    </source>
</evidence>
<evidence type="ECO:0000256" key="2">
    <source>
        <dbReference type="ARBA" id="ARBA00011233"/>
    </source>
</evidence>
<dbReference type="Pfam" id="PF13609">
    <property type="entry name" value="Porin_4"/>
    <property type="match status" value="1"/>
</dbReference>
<keyword evidence="3" id="KW-0813">Transport</keyword>
<evidence type="ECO:0000259" key="12">
    <source>
        <dbReference type="Pfam" id="PF13609"/>
    </source>
</evidence>
<dbReference type="SUPFAM" id="SSF56935">
    <property type="entry name" value="Porins"/>
    <property type="match status" value="1"/>
</dbReference>
<keyword evidence="5" id="KW-0812">Transmembrane</keyword>
<evidence type="ECO:0000313" key="13">
    <source>
        <dbReference type="EMBL" id="PPA78160.1"/>
    </source>
</evidence>
<evidence type="ECO:0000256" key="7">
    <source>
        <dbReference type="ARBA" id="ARBA00023065"/>
    </source>
</evidence>
<dbReference type="PANTHER" id="PTHR34501:SF9">
    <property type="entry name" value="MAJOR OUTER MEMBRANE PROTEIN P.IA"/>
    <property type="match status" value="1"/>
</dbReference>
<evidence type="ECO:0000256" key="5">
    <source>
        <dbReference type="ARBA" id="ARBA00022692"/>
    </source>
</evidence>
<dbReference type="InterPro" id="IPR050298">
    <property type="entry name" value="Gram-neg_bact_OMP"/>
</dbReference>
<accession>A0A2S5GYL9</accession>
<name>A0A2S5GYL9_9BURK</name>
<keyword evidence="6 11" id="KW-0732">Signal</keyword>
<evidence type="ECO:0000256" key="10">
    <source>
        <dbReference type="ARBA" id="ARBA00023237"/>
    </source>
</evidence>
<evidence type="ECO:0000256" key="6">
    <source>
        <dbReference type="ARBA" id="ARBA00022729"/>
    </source>
</evidence>
<keyword evidence="7" id="KW-0406">Ion transport</keyword>
<dbReference type="InterPro" id="IPR033900">
    <property type="entry name" value="Gram_neg_porin_domain"/>
</dbReference>
<feature type="domain" description="Porin" evidence="12">
    <location>
        <begin position="9"/>
        <end position="330"/>
    </location>
</feature>
<gene>
    <name evidence="13" type="ORF">C4E15_02445</name>
</gene>
<dbReference type="GO" id="GO:0015288">
    <property type="term" value="F:porin activity"/>
    <property type="evidence" value="ECO:0007669"/>
    <property type="project" value="UniProtKB-KW"/>
</dbReference>